<sequence length="286" mass="32131">MHRIYLSITFIISALALITCGKAQQPTRAPAGPYLGQKPPGLVPEVFAPGIVSTKHLEVFGIFSPDMQEFYFVRRGGAFKDSTLLAFRNGENGWTESVVSPSVGEPFISPDGKTMYFGNKYMERTDAGWSEVKQLEAPFRDIPIMRLTASTKGTYVLDAREEVGTLRYSRLKDGKREQPKAFGKEVNSGKWTAHPFIAPDESYLIWDSVREGGYGDSDLYISFRQKDGSWGPAINMGPDINTERENIYGSVTPDGKYFFYHTYFDNGEANIYWVDAKVIEKLRPEG</sequence>
<keyword evidence="2" id="KW-1185">Reference proteome</keyword>
<organism evidence="1 2">
    <name type="scientific">Pelagicoccus mobilis</name>
    <dbReference type="NCBI Taxonomy" id="415221"/>
    <lineage>
        <taxon>Bacteria</taxon>
        <taxon>Pseudomonadati</taxon>
        <taxon>Verrucomicrobiota</taxon>
        <taxon>Opitutia</taxon>
        <taxon>Puniceicoccales</taxon>
        <taxon>Pelagicoccaceae</taxon>
        <taxon>Pelagicoccus</taxon>
    </lineage>
</organism>
<dbReference type="Proteomes" id="UP000617628">
    <property type="component" value="Unassembled WGS sequence"/>
</dbReference>
<dbReference type="Pfam" id="PF07676">
    <property type="entry name" value="PD40"/>
    <property type="match status" value="2"/>
</dbReference>
<reference evidence="1" key="1">
    <citation type="submission" date="2021-01" db="EMBL/GenBank/DDBJ databases">
        <title>Modified the classification status of verrucomicrobia.</title>
        <authorList>
            <person name="Feng X."/>
        </authorList>
    </citation>
    <scope>NUCLEOTIDE SEQUENCE</scope>
    <source>
        <strain evidence="1">KCTC 13126</strain>
    </source>
</reference>
<gene>
    <name evidence="1" type="ORF">JIN87_21395</name>
</gene>
<protein>
    <submittedName>
        <fullName evidence="1">PD40 domain-containing protein</fullName>
    </submittedName>
</protein>
<evidence type="ECO:0000313" key="2">
    <source>
        <dbReference type="Proteomes" id="UP000617628"/>
    </source>
</evidence>
<name>A0A934VSX1_9BACT</name>
<dbReference type="AlphaFoldDB" id="A0A934VSX1"/>
<accession>A0A934VSX1</accession>
<evidence type="ECO:0000313" key="1">
    <source>
        <dbReference type="EMBL" id="MBK1879455.1"/>
    </source>
</evidence>
<dbReference type="RefSeq" id="WP_200357668.1">
    <property type="nucleotide sequence ID" value="NZ_JAENIL010000048.1"/>
</dbReference>
<dbReference type="SUPFAM" id="SSF82171">
    <property type="entry name" value="DPP6 N-terminal domain-like"/>
    <property type="match status" value="1"/>
</dbReference>
<dbReference type="InterPro" id="IPR011659">
    <property type="entry name" value="WD40"/>
</dbReference>
<proteinExistence type="predicted"/>
<comment type="caution">
    <text evidence="1">The sequence shown here is derived from an EMBL/GenBank/DDBJ whole genome shotgun (WGS) entry which is preliminary data.</text>
</comment>
<dbReference type="EMBL" id="JAENIL010000048">
    <property type="protein sequence ID" value="MBK1879455.1"/>
    <property type="molecule type" value="Genomic_DNA"/>
</dbReference>